<protein>
    <submittedName>
        <fullName evidence="1">Uncharacterized protein</fullName>
    </submittedName>
</protein>
<gene>
    <name evidence="1" type="ORF">K3G42_014267</name>
</gene>
<accession>A0ACB8EZZ9</accession>
<sequence length="182" mass="20757">MVRLKCTAQQWFRATNVKSVEQACQLIVKEQFFQILPEDISTIVQSKDGFDLSELAAFTDHMTSIKSKGKKGFISPQGSKCILRLLSRLLNQAIKAFAPKRDSPWKPSRLTESSIPKVIVCFNCKRERHFCNNCPDLNKETKIQLFEGGRILQQTENWECRTSSSHDNSSQSNSEDEPMEVV</sequence>
<dbReference type="Proteomes" id="UP000827872">
    <property type="component" value="Linkage Group LG12"/>
</dbReference>
<proteinExistence type="predicted"/>
<comment type="caution">
    <text evidence="1">The sequence shown here is derived from an EMBL/GenBank/DDBJ whole genome shotgun (WGS) entry which is preliminary data.</text>
</comment>
<name>A0ACB8EZZ9_9SAUR</name>
<dbReference type="EMBL" id="CM037625">
    <property type="protein sequence ID" value="KAH7998275.1"/>
    <property type="molecule type" value="Genomic_DNA"/>
</dbReference>
<evidence type="ECO:0000313" key="2">
    <source>
        <dbReference type="Proteomes" id="UP000827872"/>
    </source>
</evidence>
<reference evidence="1" key="1">
    <citation type="submission" date="2021-08" db="EMBL/GenBank/DDBJ databases">
        <title>The first chromosome-level gecko genome reveals the dynamic sex chromosomes of Neotropical dwarf geckos (Sphaerodactylidae: Sphaerodactylus).</title>
        <authorList>
            <person name="Pinto B.J."/>
            <person name="Keating S.E."/>
            <person name="Gamble T."/>
        </authorList>
    </citation>
    <scope>NUCLEOTIDE SEQUENCE</scope>
    <source>
        <strain evidence="1">TG3544</strain>
    </source>
</reference>
<evidence type="ECO:0000313" key="1">
    <source>
        <dbReference type="EMBL" id="KAH7998275.1"/>
    </source>
</evidence>
<keyword evidence="2" id="KW-1185">Reference proteome</keyword>
<organism evidence="1 2">
    <name type="scientific">Sphaerodactylus townsendi</name>
    <dbReference type="NCBI Taxonomy" id="933632"/>
    <lineage>
        <taxon>Eukaryota</taxon>
        <taxon>Metazoa</taxon>
        <taxon>Chordata</taxon>
        <taxon>Craniata</taxon>
        <taxon>Vertebrata</taxon>
        <taxon>Euteleostomi</taxon>
        <taxon>Lepidosauria</taxon>
        <taxon>Squamata</taxon>
        <taxon>Bifurcata</taxon>
        <taxon>Gekkota</taxon>
        <taxon>Sphaerodactylidae</taxon>
        <taxon>Sphaerodactylus</taxon>
    </lineage>
</organism>